<evidence type="ECO:0000256" key="4">
    <source>
        <dbReference type="ARBA" id="ARBA00016202"/>
    </source>
</evidence>
<evidence type="ECO:0000256" key="5">
    <source>
        <dbReference type="ARBA" id="ARBA00022448"/>
    </source>
</evidence>
<dbReference type="RefSeq" id="WP_172443085.1">
    <property type="nucleotide sequence ID" value="NZ_LT960611.1"/>
</dbReference>
<dbReference type="Pfam" id="PF03550">
    <property type="entry name" value="LolB"/>
    <property type="match status" value="1"/>
</dbReference>
<protein>
    <recommendedName>
        <fullName evidence="4 13">Outer-membrane lipoprotein LolB</fullName>
    </recommendedName>
</protein>
<evidence type="ECO:0000313" key="15">
    <source>
        <dbReference type="Proteomes" id="UP000235828"/>
    </source>
</evidence>
<dbReference type="GO" id="GO:0009279">
    <property type="term" value="C:cell outer membrane"/>
    <property type="evidence" value="ECO:0007669"/>
    <property type="project" value="UniProtKB-SubCell"/>
</dbReference>
<dbReference type="InterPro" id="IPR004565">
    <property type="entry name" value="OM_lipoprot_LolB"/>
</dbReference>
<evidence type="ECO:0000256" key="7">
    <source>
        <dbReference type="ARBA" id="ARBA00022927"/>
    </source>
</evidence>
<dbReference type="SUPFAM" id="SSF89392">
    <property type="entry name" value="Prokaryotic lipoproteins and lipoprotein localization factors"/>
    <property type="match status" value="1"/>
</dbReference>
<keyword evidence="15" id="KW-1185">Reference proteome</keyword>
<comment type="subunit">
    <text evidence="3 13">Monomer.</text>
</comment>
<organism evidence="14 15">
    <name type="scientific">Vibrio tapetis subsp. tapetis</name>
    <dbReference type="NCBI Taxonomy" id="1671868"/>
    <lineage>
        <taxon>Bacteria</taxon>
        <taxon>Pseudomonadati</taxon>
        <taxon>Pseudomonadota</taxon>
        <taxon>Gammaproteobacteria</taxon>
        <taxon>Vibrionales</taxon>
        <taxon>Vibrionaceae</taxon>
        <taxon>Vibrio</taxon>
    </lineage>
</organism>
<evidence type="ECO:0000256" key="3">
    <source>
        <dbReference type="ARBA" id="ARBA00011245"/>
    </source>
</evidence>
<dbReference type="CDD" id="cd16326">
    <property type="entry name" value="LolB"/>
    <property type="match status" value="1"/>
</dbReference>
<dbReference type="KEGG" id="vta:A1413"/>
<keyword evidence="9" id="KW-0564">Palmitate</keyword>
<keyword evidence="6" id="KW-0732">Signal</keyword>
<dbReference type="Gene3D" id="2.50.20.10">
    <property type="entry name" value="Lipoprotein localisation LolA/LolB/LppX"/>
    <property type="match status" value="1"/>
</dbReference>
<evidence type="ECO:0000256" key="12">
    <source>
        <dbReference type="ARBA" id="ARBA00023288"/>
    </source>
</evidence>
<comment type="similarity">
    <text evidence="2 13">Belongs to the LolB family.</text>
</comment>
<evidence type="ECO:0000256" key="6">
    <source>
        <dbReference type="ARBA" id="ARBA00022729"/>
    </source>
</evidence>
<reference evidence="14 15" key="1">
    <citation type="submission" date="2017-10" db="EMBL/GenBank/DDBJ databases">
        <authorList>
            <person name="Banno H."/>
            <person name="Chua N.-H."/>
        </authorList>
    </citation>
    <scope>NUCLEOTIDE SEQUENCE [LARGE SCALE GENOMIC DNA]</scope>
    <source>
        <strain evidence="14">Vibrio tapetis CECT4600</strain>
    </source>
</reference>
<dbReference type="NCBIfam" id="TIGR00548">
    <property type="entry name" value="lolB"/>
    <property type="match status" value="1"/>
</dbReference>
<evidence type="ECO:0000256" key="8">
    <source>
        <dbReference type="ARBA" id="ARBA00023136"/>
    </source>
</evidence>
<comment type="function">
    <text evidence="13">Plays a critical role in the incorporation of lipoproteins in the outer membrane after they are released by the LolA protein.</text>
</comment>
<evidence type="ECO:0000256" key="2">
    <source>
        <dbReference type="ARBA" id="ARBA00009696"/>
    </source>
</evidence>
<comment type="subcellular location">
    <subcellularLocation>
        <location evidence="1">Cell outer membrane</location>
        <topology evidence="1">Lipid-anchor</topology>
    </subcellularLocation>
</comment>
<keyword evidence="11 13" id="KW-0998">Cell outer membrane</keyword>
<accession>A0A2N8ZBW7</accession>
<dbReference type="HAMAP" id="MF_00233">
    <property type="entry name" value="LolB"/>
    <property type="match status" value="1"/>
</dbReference>
<keyword evidence="7 13" id="KW-0653">Protein transport</keyword>
<evidence type="ECO:0000256" key="13">
    <source>
        <dbReference type="HAMAP-Rule" id="MF_00233"/>
    </source>
</evidence>
<evidence type="ECO:0000313" key="14">
    <source>
        <dbReference type="EMBL" id="SON49392.1"/>
    </source>
</evidence>
<dbReference type="AlphaFoldDB" id="A0A2N8ZBW7"/>
<evidence type="ECO:0000256" key="10">
    <source>
        <dbReference type="ARBA" id="ARBA00023186"/>
    </source>
</evidence>
<gene>
    <name evidence="13 14" type="primary">lolB</name>
    <name evidence="14" type="ORF">VTAP4600_A1413</name>
</gene>
<proteinExistence type="inferred from homology"/>
<dbReference type="InterPro" id="IPR029046">
    <property type="entry name" value="LolA/LolB/LppX"/>
</dbReference>
<sequence length="216" mass="24663">MFHILSNAFNWRKKTQWLTLFVCGSFLIGCSSVPQAPLHSVEWQSHQQQLTDLSYYTLSGKMAYIGADDRQSLNFYWKRTPANTQLTLTTFLGQTALDLTFTNMGAKVVTYDGRTFTHPNANMLVKKLTGLSIPVKELSDWVKGMPTNADHYTVSNLNTLATLEKNVTGQDWAIQFDRYRDQISENNVNYVLPSSINMTHDDTRIKLSISKWLINQ</sequence>
<evidence type="ECO:0000256" key="1">
    <source>
        <dbReference type="ARBA" id="ARBA00004459"/>
    </source>
</evidence>
<dbReference type="Proteomes" id="UP000235828">
    <property type="component" value="Chromosome A"/>
</dbReference>
<evidence type="ECO:0000256" key="11">
    <source>
        <dbReference type="ARBA" id="ARBA00023237"/>
    </source>
</evidence>
<dbReference type="GO" id="GO:0044874">
    <property type="term" value="P:lipoprotein localization to outer membrane"/>
    <property type="evidence" value="ECO:0007669"/>
    <property type="project" value="UniProtKB-UniRule"/>
</dbReference>
<evidence type="ECO:0000256" key="9">
    <source>
        <dbReference type="ARBA" id="ARBA00023139"/>
    </source>
</evidence>
<keyword evidence="10 13" id="KW-0143">Chaperone</keyword>
<keyword evidence="8 13" id="KW-0472">Membrane</keyword>
<dbReference type="GO" id="GO:0015031">
    <property type="term" value="P:protein transport"/>
    <property type="evidence" value="ECO:0007669"/>
    <property type="project" value="UniProtKB-KW"/>
</dbReference>
<dbReference type="EMBL" id="LT960611">
    <property type="protein sequence ID" value="SON49392.1"/>
    <property type="molecule type" value="Genomic_DNA"/>
</dbReference>
<name>A0A2N8ZBW7_9VIBR</name>
<keyword evidence="5 13" id="KW-0813">Transport</keyword>
<keyword evidence="12 14" id="KW-0449">Lipoprotein</keyword>